<dbReference type="GO" id="GO:0016491">
    <property type="term" value="F:oxidoreductase activity"/>
    <property type="evidence" value="ECO:0007669"/>
    <property type="project" value="UniProtKB-KW"/>
</dbReference>
<dbReference type="Pfam" id="PF02826">
    <property type="entry name" value="2-Hacid_dh_C"/>
    <property type="match status" value="1"/>
</dbReference>
<feature type="domain" description="D-isomer specific 2-hydroxyacid dehydrogenase NAD-binding" evidence="3">
    <location>
        <begin position="101"/>
        <end position="270"/>
    </location>
</feature>
<dbReference type="AlphaFoldDB" id="A0A931AWQ3"/>
<accession>A0A931AWQ3</accession>
<sequence>MEPVDRYRVVVSDELSDGLTDALGGVRLSSISGGDQSPLVFVGPGLPQGLLHDPRLRWFHSSNAGVDAVLRAGQGRPWPEKVLVTRTVGRMGERIAQFVLGWLLAECQNIPLFLDQQQDRVWRRQPAELAGGQLAVVYGVGEIGSAVGGLLRKCGIRTVGVARAPRQAPGFERVVTPGNAPVTDARWVVSALPLTDATQGFFDEALFRRFAGATFLNVGRGATVDMDALEAALVDGSVCSAVLDVLPTEPPAAEAACWRLPRTVVTSHSAGVTEDSDVIADFTACLREVSDGRRPRLAVRTDEGY</sequence>
<keyword evidence="2" id="KW-0520">NAD</keyword>
<evidence type="ECO:0000313" key="5">
    <source>
        <dbReference type="Proteomes" id="UP000657385"/>
    </source>
</evidence>
<keyword evidence="5" id="KW-1185">Reference proteome</keyword>
<dbReference type="GO" id="GO:0051287">
    <property type="term" value="F:NAD binding"/>
    <property type="evidence" value="ECO:0007669"/>
    <property type="project" value="InterPro"/>
</dbReference>
<dbReference type="Proteomes" id="UP000657385">
    <property type="component" value="Unassembled WGS sequence"/>
</dbReference>
<dbReference type="Gene3D" id="3.40.50.720">
    <property type="entry name" value="NAD(P)-binding Rossmann-like Domain"/>
    <property type="match status" value="2"/>
</dbReference>
<evidence type="ECO:0000256" key="1">
    <source>
        <dbReference type="ARBA" id="ARBA00023002"/>
    </source>
</evidence>
<reference evidence="4" key="1">
    <citation type="submission" date="2020-11" db="EMBL/GenBank/DDBJ databases">
        <title>Isolation and identification of active actinomycetes.</title>
        <authorList>
            <person name="Yu B."/>
        </authorList>
    </citation>
    <scope>NUCLEOTIDE SEQUENCE</scope>
    <source>
        <strain evidence="4">NEAU-YB345</strain>
    </source>
</reference>
<dbReference type="PANTHER" id="PTHR43333">
    <property type="entry name" value="2-HACID_DH_C DOMAIN-CONTAINING PROTEIN"/>
    <property type="match status" value="1"/>
</dbReference>
<dbReference type="EMBL" id="JADPRT010000001">
    <property type="protein sequence ID" value="MBF9066910.1"/>
    <property type="molecule type" value="Genomic_DNA"/>
</dbReference>
<dbReference type="RefSeq" id="WP_196192080.1">
    <property type="nucleotide sequence ID" value="NZ_JADPRT010000001.1"/>
</dbReference>
<comment type="caution">
    <text evidence="4">The sequence shown here is derived from an EMBL/GenBank/DDBJ whole genome shotgun (WGS) entry which is preliminary data.</text>
</comment>
<gene>
    <name evidence="4" type="ORF">I2501_02505</name>
</gene>
<name>A0A931AWQ3_9ACTN</name>
<evidence type="ECO:0000256" key="2">
    <source>
        <dbReference type="ARBA" id="ARBA00023027"/>
    </source>
</evidence>
<dbReference type="PANTHER" id="PTHR43333:SF1">
    <property type="entry name" value="D-ISOMER SPECIFIC 2-HYDROXYACID DEHYDROGENASE NAD-BINDING DOMAIN-CONTAINING PROTEIN"/>
    <property type="match status" value="1"/>
</dbReference>
<dbReference type="SUPFAM" id="SSF51735">
    <property type="entry name" value="NAD(P)-binding Rossmann-fold domains"/>
    <property type="match status" value="1"/>
</dbReference>
<dbReference type="InterPro" id="IPR006140">
    <property type="entry name" value="D-isomer_DH_NAD-bd"/>
</dbReference>
<evidence type="ECO:0000313" key="4">
    <source>
        <dbReference type="EMBL" id="MBF9066910.1"/>
    </source>
</evidence>
<evidence type="ECO:0000259" key="3">
    <source>
        <dbReference type="Pfam" id="PF02826"/>
    </source>
</evidence>
<dbReference type="InterPro" id="IPR036291">
    <property type="entry name" value="NAD(P)-bd_dom_sf"/>
</dbReference>
<organism evidence="4 5">
    <name type="scientific">Streptacidiphilus fuscans</name>
    <dbReference type="NCBI Taxonomy" id="2789292"/>
    <lineage>
        <taxon>Bacteria</taxon>
        <taxon>Bacillati</taxon>
        <taxon>Actinomycetota</taxon>
        <taxon>Actinomycetes</taxon>
        <taxon>Kitasatosporales</taxon>
        <taxon>Streptomycetaceae</taxon>
        <taxon>Streptacidiphilus</taxon>
    </lineage>
</organism>
<protein>
    <submittedName>
        <fullName evidence="4">D-2-hydroxyacid dehydrogenase</fullName>
    </submittedName>
</protein>
<keyword evidence="1" id="KW-0560">Oxidoreductase</keyword>
<proteinExistence type="predicted"/>